<dbReference type="InterPro" id="IPR045121">
    <property type="entry name" value="CoAse"/>
</dbReference>
<sequence>MDFNQVINNIELLKNVPLKGIEAHKELAPFSRPTFTEYQIPENAKKAGVLMLLYPDANNNTNILLTKRASYKGTHSSQISFPGGKKENFDINLQETALRETFEEVGIAKNEITVLKQLTTIYIPPSNFSVNPYIGILKKTPNFTINHEVDQIIHFPLNNLLDPKKIATFKSSTSYAKNIEIPCFVYNHYRIWGATAMILNEAKEVLKTL</sequence>
<evidence type="ECO:0000256" key="2">
    <source>
        <dbReference type="ARBA" id="ARBA00001946"/>
    </source>
</evidence>
<gene>
    <name evidence="8" type="ORF">FHR24_001814</name>
</gene>
<keyword evidence="3" id="KW-0479">Metal-binding</keyword>
<evidence type="ECO:0000256" key="4">
    <source>
        <dbReference type="ARBA" id="ARBA00022801"/>
    </source>
</evidence>
<keyword evidence="5" id="KW-0460">Magnesium</keyword>
<feature type="domain" description="Nudix hydrolase" evidence="7">
    <location>
        <begin position="44"/>
        <end position="180"/>
    </location>
</feature>
<dbReference type="Gene3D" id="3.90.79.10">
    <property type="entry name" value="Nucleoside Triphosphate Pyrophosphohydrolase"/>
    <property type="match status" value="1"/>
</dbReference>
<evidence type="ECO:0000259" key="7">
    <source>
        <dbReference type="PROSITE" id="PS51462"/>
    </source>
</evidence>
<dbReference type="InterPro" id="IPR000086">
    <property type="entry name" value="NUDIX_hydrolase_dom"/>
</dbReference>
<comment type="caution">
    <text evidence="8">The sequence shown here is derived from an EMBL/GenBank/DDBJ whole genome shotgun (WGS) entry which is preliminary data.</text>
</comment>
<keyword evidence="4" id="KW-0378">Hydrolase</keyword>
<name>A0ABX0UDT7_9FLAO</name>
<evidence type="ECO:0000256" key="1">
    <source>
        <dbReference type="ARBA" id="ARBA00001936"/>
    </source>
</evidence>
<keyword evidence="6" id="KW-0464">Manganese</keyword>
<dbReference type="InterPro" id="IPR015797">
    <property type="entry name" value="NUDIX_hydrolase-like_dom_sf"/>
</dbReference>
<dbReference type="PANTHER" id="PTHR12992">
    <property type="entry name" value="NUDIX HYDROLASE"/>
    <property type="match status" value="1"/>
</dbReference>
<proteinExistence type="predicted"/>
<dbReference type="SUPFAM" id="SSF55811">
    <property type="entry name" value="Nudix"/>
    <property type="match status" value="1"/>
</dbReference>
<dbReference type="Pfam" id="PF00293">
    <property type="entry name" value="NUDIX"/>
    <property type="match status" value="1"/>
</dbReference>
<reference evidence="8 9" key="1">
    <citation type="submission" date="2020-03" db="EMBL/GenBank/DDBJ databases">
        <title>Genomic Encyclopedia of Type Strains, Phase IV (KMG-IV): sequencing the most valuable type-strain genomes for metagenomic binning, comparative biology and taxonomic classification.</title>
        <authorList>
            <person name="Goeker M."/>
        </authorList>
    </citation>
    <scope>NUCLEOTIDE SEQUENCE [LARGE SCALE GENOMIC DNA]</scope>
    <source>
        <strain evidence="8 9">DSM 101599</strain>
    </source>
</reference>
<evidence type="ECO:0000313" key="8">
    <source>
        <dbReference type="EMBL" id="NIJ45346.1"/>
    </source>
</evidence>
<evidence type="ECO:0000256" key="6">
    <source>
        <dbReference type="ARBA" id="ARBA00023211"/>
    </source>
</evidence>
<evidence type="ECO:0000256" key="3">
    <source>
        <dbReference type="ARBA" id="ARBA00022723"/>
    </source>
</evidence>
<accession>A0ABX0UDT7</accession>
<dbReference type="RefSeq" id="WP_167187248.1">
    <property type="nucleotide sequence ID" value="NZ_JAASQL010000002.1"/>
</dbReference>
<dbReference type="EMBL" id="JAASQL010000002">
    <property type="protein sequence ID" value="NIJ45346.1"/>
    <property type="molecule type" value="Genomic_DNA"/>
</dbReference>
<dbReference type="PROSITE" id="PS51462">
    <property type="entry name" value="NUDIX"/>
    <property type="match status" value="1"/>
</dbReference>
<dbReference type="PANTHER" id="PTHR12992:SF11">
    <property type="entry name" value="MITOCHONDRIAL COENZYME A DIPHOSPHATASE NUDT8"/>
    <property type="match status" value="1"/>
</dbReference>
<comment type="cofactor">
    <cofactor evidence="2">
        <name>Mg(2+)</name>
        <dbReference type="ChEBI" id="CHEBI:18420"/>
    </cofactor>
</comment>
<dbReference type="Proteomes" id="UP000745859">
    <property type="component" value="Unassembled WGS sequence"/>
</dbReference>
<evidence type="ECO:0000256" key="5">
    <source>
        <dbReference type="ARBA" id="ARBA00022842"/>
    </source>
</evidence>
<dbReference type="CDD" id="cd03426">
    <property type="entry name" value="NUDIX_CoAse_Nudt7"/>
    <property type="match status" value="1"/>
</dbReference>
<keyword evidence="9" id="KW-1185">Reference proteome</keyword>
<protein>
    <submittedName>
        <fullName evidence="8">8-oxo-dGTP pyrophosphatase MutT (NUDIX family)</fullName>
    </submittedName>
</protein>
<organism evidence="8 9">
    <name type="scientific">Wenyingzhuangia heitensis</name>
    <dbReference type="NCBI Taxonomy" id="1487859"/>
    <lineage>
        <taxon>Bacteria</taxon>
        <taxon>Pseudomonadati</taxon>
        <taxon>Bacteroidota</taxon>
        <taxon>Flavobacteriia</taxon>
        <taxon>Flavobacteriales</taxon>
        <taxon>Flavobacteriaceae</taxon>
        <taxon>Wenyingzhuangia</taxon>
    </lineage>
</organism>
<comment type="cofactor">
    <cofactor evidence="1">
        <name>Mn(2+)</name>
        <dbReference type="ChEBI" id="CHEBI:29035"/>
    </cofactor>
</comment>
<evidence type="ECO:0000313" key="9">
    <source>
        <dbReference type="Proteomes" id="UP000745859"/>
    </source>
</evidence>